<reference evidence="2 3" key="1">
    <citation type="submission" date="2021-01" db="EMBL/GenBank/DDBJ databases">
        <title>WGS of actinomycetes isolated from Thailand.</title>
        <authorList>
            <person name="Thawai C."/>
        </authorList>
    </citation>
    <scope>NUCLEOTIDE SEQUENCE [LARGE SCALE GENOMIC DNA]</scope>
    <source>
        <strain evidence="2 3">LPG 2</strain>
    </source>
</reference>
<proteinExistence type="predicted"/>
<protein>
    <recommendedName>
        <fullName evidence="1">N-acetyltransferase domain-containing protein</fullName>
    </recommendedName>
</protein>
<dbReference type="RefSeq" id="WP_201948750.1">
    <property type="nucleotide sequence ID" value="NZ_JAERRJ010000006.1"/>
</dbReference>
<keyword evidence="3" id="KW-1185">Reference proteome</keyword>
<gene>
    <name evidence="2" type="ORF">JK358_17480</name>
</gene>
<sequence>MRVEITADAARFLQLVTPALERDPLHHTVIATVVSRLAGASAGSDSRFRYATAHNGNGTVAGFAMYAGPGIYLGTVPGEAVRELARALAEEIPDAGAVEGAIPDSLAFAEQWTAVSGERARRSKGSRLYRLGGLRIPEIPGYSRPATESDIEACTRWNADMDAESAGALDESGVRARIAVGALRLWIDGERPVSMAGHHPRAFGWSRIGPVYTPPADRGHGYAGAATADLAQRLRASGSQVCLFTDPANPTSNKIYRSIGFEAVREYERYEFTDPAAG</sequence>
<dbReference type="InterPro" id="IPR000182">
    <property type="entry name" value="GNAT_dom"/>
</dbReference>
<evidence type="ECO:0000313" key="2">
    <source>
        <dbReference type="EMBL" id="MBL1076193.1"/>
    </source>
</evidence>
<accession>A0ABS1MAI9</accession>
<dbReference type="Pfam" id="PF08445">
    <property type="entry name" value="FR47"/>
    <property type="match status" value="1"/>
</dbReference>
<dbReference type="InterPro" id="IPR013653">
    <property type="entry name" value="GCN5-like_dom"/>
</dbReference>
<dbReference type="SUPFAM" id="SSF55729">
    <property type="entry name" value="Acyl-CoA N-acyltransferases (Nat)"/>
    <property type="match status" value="1"/>
</dbReference>
<organism evidence="2 3">
    <name type="scientific">Nocardia acididurans</name>
    <dbReference type="NCBI Taxonomy" id="2802282"/>
    <lineage>
        <taxon>Bacteria</taxon>
        <taxon>Bacillati</taxon>
        <taxon>Actinomycetota</taxon>
        <taxon>Actinomycetes</taxon>
        <taxon>Mycobacteriales</taxon>
        <taxon>Nocardiaceae</taxon>
        <taxon>Nocardia</taxon>
    </lineage>
</organism>
<dbReference type="InterPro" id="IPR016181">
    <property type="entry name" value="Acyl_CoA_acyltransferase"/>
</dbReference>
<dbReference type="PROSITE" id="PS51186">
    <property type="entry name" value="GNAT"/>
    <property type="match status" value="1"/>
</dbReference>
<name>A0ABS1MAI9_9NOCA</name>
<dbReference type="Gene3D" id="3.40.630.30">
    <property type="match status" value="1"/>
</dbReference>
<comment type="caution">
    <text evidence="2">The sequence shown here is derived from an EMBL/GenBank/DDBJ whole genome shotgun (WGS) entry which is preliminary data.</text>
</comment>
<evidence type="ECO:0000259" key="1">
    <source>
        <dbReference type="PROSITE" id="PS51186"/>
    </source>
</evidence>
<evidence type="ECO:0000313" key="3">
    <source>
        <dbReference type="Proteomes" id="UP000602198"/>
    </source>
</evidence>
<dbReference type="EMBL" id="JAERRJ010000006">
    <property type="protein sequence ID" value="MBL1076193.1"/>
    <property type="molecule type" value="Genomic_DNA"/>
</dbReference>
<feature type="domain" description="N-acetyltransferase" evidence="1">
    <location>
        <begin position="141"/>
        <end position="278"/>
    </location>
</feature>
<dbReference type="Proteomes" id="UP000602198">
    <property type="component" value="Unassembled WGS sequence"/>
</dbReference>